<comment type="similarity">
    <text evidence="1 3">Belongs to the short-chain dehydrogenases/reductases (SDR) family.</text>
</comment>
<keyword evidence="2" id="KW-0560">Oxidoreductase</keyword>
<name>A0ABN0CZF3_9FIRM</name>
<evidence type="ECO:0000256" key="1">
    <source>
        <dbReference type="ARBA" id="ARBA00006484"/>
    </source>
</evidence>
<evidence type="ECO:0000256" key="2">
    <source>
        <dbReference type="ARBA" id="ARBA00023002"/>
    </source>
</evidence>
<keyword evidence="5" id="KW-1185">Reference proteome</keyword>
<dbReference type="PANTHER" id="PTHR44196">
    <property type="entry name" value="DEHYDROGENASE/REDUCTASE SDR FAMILY MEMBER 7B"/>
    <property type="match status" value="1"/>
</dbReference>
<dbReference type="EMBL" id="AFIJ01000045">
    <property type="protein sequence ID" value="EGL35139.1"/>
    <property type="molecule type" value="Genomic_DNA"/>
</dbReference>
<dbReference type="InterPro" id="IPR036291">
    <property type="entry name" value="NAD(P)-bd_dom_sf"/>
</dbReference>
<organism evidence="4 5">
    <name type="scientific">Megasphaera lornae</name>
    <dbReference type="NCBI Taxonomy" id="1000568"/>
    <lineage>
        <taxon>Bacteria</taxon>
        <taxon>Bacillati</taxon>
        <taxon>Bacillota</taxon>
        <taxon>Negativicutes</taxon>
        <taxon>Veillonellales</taxon>
        <taxon>Veillonellaceae</taxon>
        <taxon>Megasphaera</taxon>
    </lineage>
</organism>
<evidence type="ECO:0000313" key="4">
    <source>
        <dbReference type="EMBL" id="EGL35139.1"/>
    </source>
</evidence>
<sequence>MRHIALITGAYGGLGRCFAAIHARYGGDLVLVGRKEALLASQCAALQKEYHIRAVYLVQDLARHEAADYIFSQCSTRYGDILYLINNAGFGGQGEFAARADIEDTQMMTVNMETPTRLCKLFLPGMIQRGKGNILNVSSIASRLPGPLQAVYFATKAYMTSFSNALWRETAHTGVGVTCLMPGILATGFTVRGHLERTALFAHGGAAPMEAAIAGYEGMRKGKRNVFCVHPKWLEYAIPYASLAPEKWLLDYVYEQQRNR</sequence>
<accession>A0ABN0CZF3</accession>
<dbReference type="PRINTS" id="PR00081">
    <property type="entry name" value="GDHRDH"/>
</dbReference>
<dbReference type="InterPro" id="IPR002347">
    <property type="entry name" value="SDR_fam"/>
</dbReference>
<dbReference type="SUPFAM" id="SSF51735">
    <property type="entry name" value="NAD(P)-binding Rossmann-fold domains"/>
    <property type="match status" value="1"/>
</dbReference>
<dbReference type="CDD" id="cd05233">
    <property type="entry name" value="SDR_c"/>
    <property type="match status" value="1"/>
</dbReference>
<protein>
    <submittedName>
        <fullName evidence="4">Oxidoreductase, short chain dehydrogenase/reductase family protein</fullName>
    </submittedName>
</protein>
<dbReference type="RefSeq" id="WP_007391829.1">
    <property type="nucleotide sequence ID" value="NZ_AFIJ01000045.1"/>
</dbReference>
<evidence type="ECO:0000256" key="3">
    <source>
        <dbReference type="RuleBase" id="RU000363"/>
    </source>
</evidence>
<dbReference type="PIRSF" id="PIRSF000126">
    <property type="entry name" value="11-beta-HSD1"/>
    <property type="match status" value="1"/>
</dbReference>
<dbReference type="Gene3D" id="3.40.50.720">
    <property type="entry name" value="NAD(P)-binding Rossmann-like Domain"/>
    <property type="match status" value="1"/>
</dbReference>
<comment type="caution">
    <text evidence="4">The sequence shown here is derived from an EMBL/GenBank/DDBJ whole genome shotgun (WGS) entry which is preliminary data.</text>
</comment>
<dbReference type="Pfam" id="PF00106">
    <property type="entry name" value="adh_short"/>
    <property type="match status" value="1"/>
</dbReference>
<dbReference type="PANTHER" id="PTHR44196:SF1">
    <property type="entry name" value="DEHYDROGENASE_REDUCTASE SDR FAMILY MEMBER 7B"/>
    <property type="match status" value="1"/>
</dbReference>
<proteinExistence type="inferred from homology"/>
<reference evidence="4 5" key="1">
    <citation type="submission" date="2011-04" db="EMBL/GenBank/DDBJ databases">
        <authorList>
            <person name="Harkins D.M."/>
            <person name="Madupu R."/>
            <person name="Durkin A.S."/>
            <person name="Torralba M."/>
            <person name="Methe B."/>
            <person name="Sutton G.G."/>
            <person name="Nelson K.E."/>
        </authorList>
    </citation>
    <scope>NUCLEOTIDE SEQUENCE [LARGE SCALE GENOMIC DNA]</scope>
    <source>
        <strain evidence="4 5">UPII 199-6</strain>
    </source>
</reference>
<evidence type="ECO:0000313" key="5">
    <source>
        <dbReference type="Proteomes" id="UP000004018"/>
    </source>
</evidence>
<gene>
    <name evidence="4" type="ORF">HMPREF1039_0600</name>
</gene>
<dbReference type="PRINTS" id="PR00080">
    <property type="entry name" value="SDRFAMILY"/>
</dbReference>
<dbReference type="Proteomes" id="UP000004018">
    <property type="component" value="Unassembled WGS sequence"/>
</dbReference>